<organism evidence="3 4">
    <name type="scientific">Spirosoma arboris</name>
    <dbReference type="NCBI Taxonomy" id="2682092"/>
    <lineage>
        <taxon>Bacteria</taxon>
        <taxon>Pseudomonadati</taxon>
        <taxon>Bacteroidota</taxon>
        <taxon>Cytophagia</taxon>
        <taxon>Cytophagales</taxon>
        <taxon>Cytophagaceae</taxon>
        <taxon>Spirosoma</taxon>
    </lineage>
</organism>
<protein>
    <submittedName>
        <fullName evidence="3">Serine hydrolase</fullName>
    </submittedName>
</protein>
<accession>A0A7K1SB45</accession>
<gene>
    <name evidence="3" type="ORF">GO755_13470</name>
</gene>
<dbReference type="InterPro" id="IPR050789">
    <property type="entry name" value="Diverse_Enzym_Activities"/>
</dbReference>
<name>A0A7K1SB45_9BACT</name>
<dbReference type="Proteomes" id="UP000436006">
    <property type="component" value="Unassembled WGS sequence"/>
</dbReference>
<keyword evidence="1" id="KW-0732">Signal</keyword>
<evidence type="ECO:0000313" key="4">
    <source>
        <dbReference type="Proteomes" id="UP000436006"/>
    </source>
</evidence>
<dbReference type="PANTHER" id="PTHR43283">
    <property type="entry name" value="BETA-LACTAMASE-RELATED"/>
    <property type="match status" value="1"/>
</dbReference>
<keyword evidence="3" id="KW-0378">Hydrolase</keyword>
<evidence type="ECO:0000313" key="3">
    <source>
        <dbReference type="EMBL" id="MVM31044.1"/>
    </source>
</evidence>
<evidence type="ECO:0000256" key="1">
    <source>
        <dbReference type="SAM" id="SignalP"/>
    </source>
</evidence>
<feature type="chain" id="PRO_5029759924" evidence="1">
    <location>
        <begin position="17"/>
        <end position="427"/>
    </location>
</feature>
<keyword evidence="4" id="KW-1185">Reference proteome</keyword>
<dbReference type="SUPFAM" id="SSF56601">
    <property type="entry name" value="beta-lactamase/transpeptidase-like"/>
    <property type="match status" value="1"/>
</dbReference>
<sequence length="427" mass="48174">MRLLLLLLFINTSLLAQSLPQTFTTAKSTAEAGFSADRLKRLDTWLQELIDKDIAPNAVTFVAHRGKIVHYKAFGYSNLAKKTPLKRDDLYRIASQSKAITTATLMTLYEEEKFLLDDPISKYIPAFKNPKVLVTYDKKDPVGGSYETRPAKSEITIRQLLSHNAGIPYEHPLDQRAEFKIPFFNSTAPDKLEDVINKLATRPLLRDPGTDSTGAGFTYGLNIDILGRLIEILSGKPFDVAMRERVLEPLGMTDTYFYLPDNKASRLVELYSKSSMDKPLTVHTNEGYRNFVISGAKTFFSGGAGLVSSVEDYAKFCQMMLNGGTFNNKRILGRKTVEMMLRNQIGTAEVWDRKDKFGLGFQLITENSHYGDQATPGSFTWGGMYCSEFTIDPKEELILLIFTNVHPYAYYGDFVKKFRIAVYQALE</sequence>
<dbReference type="PANTHER" id="PTHR43283:SF3">
    <property type="entry name" value="BETA-LACTAMASE FAMILY PROTEIN (AFU_ORTHOLOGUE AFUA_5G07500)"/>
    <property type="match status" value="1"/>
</dbReference>
<reference evidence="3 4" key="1">
    <citation type="submission" date="2019-12" db="EMBL/GenBank/DDBJ databases">
        <title>Spirosoma sp. HMF4905 genome sequencing and assembly.</title>
        <authorList>
            <person name="Kang H."/>
            <person name="Cha I."/>
            <person name="Kim H."/>
            <person name="Joh K."/>
        </authorList>
    </citation>
    <scope>NUCLEOTIDE SEQUENCE [LARGE SCALE GENOMIC DNA]</scope>
    <source>
        <strain evidence="3 4">HMF4905</strain>
    </source>
</reference>
<proteinExistence type="predicted"/>
<dbReference type="InterPro" id="IPR012338">
    <property type="entry name" value="Beta-lactam/transpept-like"/>
</dbReference>
<evidence type="ECO:0000259" key="2">
    <source>
        <dbReference type="Pfam" id="PF00144"/>
    </source>
</evidence>
<feature type="domain" description="Beta-lactamase-related" evidence="2">
    <location>
        <begin position="45"/>
        <end position="407"/>
    </location>
</feature>
<dbReference type="Gene3D" id="3.40.710.10">
    <property type="entry name" value="DD-peptidase/beta-lactamase superfamily"/>
    <property type="match status" value="1"/>
</dbReference>
<dbReference type="GO" id="GO:0016787">
    <property type="term" value="F:hydrolase activity"/>
    <property type="evidence" value="ECO:0007669"/>
    <property type="project" value="UniProtKB-KW"/>
</dbReference>
<feature type="signal peptide" evidence="1">
    <location>
        <begin position="1"/>
        <end position="16"/>
    </location>
</feature>
<dbReference type="InterPro" id="IPR001466">
    <property type="entry name" value="Beta-lactam-related"/>
</dbReference>
<comment type="caution">
    <text evidence="3">The sequence shown here is derived from an EMBL/GenBank/DDBJ whole genome shotgun (WGS) entry which is preliminary data.</text>
</comment>
<dbReference type="EMBL" id="WPIN01000004">
    <property type="protein sequence ID" value="MVM31044.1"/>
    <property type="molecule type" value="Genomic_DNA"/>
</dbReference>
<dbReference type="AlphaFoldDB" id="A0A7K1SB45"/>
<dbReference type="Pfam" id="PF00144">
    <property type="entry name" value="Beta-lactamase"/>
    <property type="match status" value="1"/>
</dbReference>
<dbReference type="RefSeq" id="WP_157585535.1">
    <property type="nucleotide sequence ID" value="NZ_WPIN01000004.1"/>
</dbReference>